<dbReference type="Proteomes" id="UP000887565">
    <property type="component" value="Unplaced"/>
</dbReference>
<evidence type="ECO:0000256" key="6">
    <source>
        <dbReference type="ARBA" id="ARBA00022824"/>
    </source>
</evidence>
<accession>A0A915HXI1</accession>
<dbReference type="PANTHER" id="PTHR13036:SF0">
    <property type="entry name" value="CHITOBIOSYLDIPHOSPHODOLICHOL BETA-MANNOSYLTRANSFERASE"/>
    <property type="match status" value="1"/>
</dbReference>
<evidence type="ECO:0000313" key="10">
    <source>
        <dbReference type="Proteomes" id="UP000887565"/>
    </source>
</evidence>
<evidence type="ECO:0000256" key="8">
    <source>
        <dbReference type="ARBA" id="ARBA00023136"/>
    </source>
</evidence>
<comment type="pathway">
    <text evidence="2">Protein modification; protein glycosylation.</text>
</comment>
<dbReference type="AlphaFoldDB" id="A0A915HXI1"/>
<evidence type="ECO:0000256" key="5">
    <source>
        <dbReference type="ARBA" id="ARBA00022692"/>
    </source>
</evidence>
<protein>
    <submittedName>
        <fullName evidence="11">Uncharacterized protein</fullName>
    </submittedName>
</protein>
<sequence>MYLVPKSCETAMIVSATSWTPDENFDLLLSALKIYESKKIQNEKLPNLLMVITGKGPLKDFYVKKARECVYKFLRICKFSFQQNFNEENCGIFAPVAIKRQEIRSQKNPGSTNLESIDSLLTEPSET</sequence>
<dbReference type="WBParaSite" id="nRc.2.0.1.t06277-RA">
    <property type="protein sequence ID" value="nRc.2.0.1.t06277-RA"/>
    <property type="gene ID" value="nRc.2.0.1.g06277"/>
</dbReference>
<feature type="compositionally biased region" description="Polar residues" evidence="9">
    <location>
        <begin position="106"/>
        <end position="116"/>
    </location>
</feature>
<dbReference type="InterPro" id="IPR026051">
    <property type="entry name" value="ALG1-like"/>
</dbReference>
<keyword evidence="6" id="KW-0256">Endoplasmic reticulum</keyword>
<keyword evidence="8" id="KW-0472">Membrane</keyword>
<evidence type="ECO:0000313" key="11">
    <source>
        <dbReference type="WBParaSite" id="nRc.2.0.1.t06277-RA"/>
    </source>
</evidence>
<keyword evidence="4" id="KW-0808">Transferase</keyword>
<dbReference type="GO" id="GO:0005789">
    <property type="term" value="C:endoplasmic reticulum membrane"/>
    <property type="evidence" value="ECO:0007669"/>
    <property type="project" value="UniProtKB-SubCell"/>
</dbReference>
<proteinExistence type="predicted"/>
<evidence type="ECO:0000256" key="7">
    <source>
        <dbReference type="ARBA" id="ARBA00022989"/>
    </source>
</evidence>
<keyword evidence="5" id="KW-0812">Transmembrane</keyword>
<evidence type="ECO:0000256" key="3">
    <source>
        <dbReference type="ARBA" id="ARBA00022676"/>
    </source>
</evidence>
<comment type="subcellular location">
    <subcellularLocation>
        <location evidence="1">Endoplasmic reticulum membrane</location>
        <topology evidence="1">Single-pass membrane protein</topology>
    </subcellularLocation>
</comment>
<dbReference type="PANTHER" id="PTHR13036">
    <property type="entry name" value="BETA1,4 MANNOSYLTRANSFERASE"/>
    <property type="match status" value="1"/>
</dbReference>
<reference evidence="11" key="1">
    <citation type="submission" date="2022-11" db="UniProtKB">
        <authorList>
            <consortium name="WormBaseParasite"/>
        </authorList>
    </citation>
    <scope>IDENTIFICATION</scope>
</reference>
<name>A0A915HXI1_ROMCU</name>
<keyword evidence="7" id="KW-1133">Transmembrane helix</keyword>
<feature type="region of interest" description="Disordered" evidence="9">
    <location>
        <begin position="105"/>
        <end position="127"/>
    </location>
</feature>
<keyword evidence="10" id="KW-1185">Reference proteome</keyword>
<evidence type="ECO:0000256" key="2">
    <source>
        <dbReference type="ARBA" id="ARBA00004922"/>
    </source>
</evidence>
<evidence type="ECO:0000256" key="1">
    <source>
        <dbReference type="ARBA" id="ARBA00004389"/>
    </source>
</evidence>
<evidence type="ECO:0000256" key="9">
    <source>
        <dbReference type="SAM" id="MobiDB-lite"/>
    </source>
</evidence>
<organism evidence="10 11">
    <name type="scientific">Romanomermis culicivorax</name>
    <name type="common">Nematode worm</name>
    <dbReference type="NCBI Taxonomy" id="13658"/>
    <lineage>
        <taxon>Eukaryota</taxon>
        <taxon>Metazoa</taxon>
        <taxon>Ecdysozoa</taxon>
        <taxon>Nematoda</taxon>
        <taxon>Enoplea</taxon>
        <taxon>Dorylaimia</taxon>
        <taxon>Mermithida</taxon>
        <taxon>Mermithoidea</taxon>
        <taxon>Mermithidae</taxon>
        <taxon>Romanomermis</taxon>
    </lineage>
</organism>
<dbReference type="GO" id="GO:0000030">
    <property type="term" value="F:mannosyltransferase activity"/>
    <property type="evidence" value="ECO:0007669"/>
    <property type="project" value="InterPro"/>
</dbReference>
<evidence type="ECO:0000256" key="4">
    <source>
        <dbReference type="ARBA" id="ARBA00022679"/>
    </source>
</evidence>
<keyword evidence="3" id="KW-0328">Glycosyltransferase</keyword>